<protein>
    <submittedName>
        <fullName evidence="2">Uncharacterized protein</fullName>
    </submittedName>
</protein>
<keyword evidence="3" id="KW-1185">Reference proteome</keyword>
<feature type="region of interest" description="Disordered" evidence="1">
    <location>
        <begin position="1"/>
        <end position="234"/>
    </location>
</feature>
<gene>
    <name evidence="2" type="ORF">FJTKL_13267</name>
</gene>
<name>A0ABR4EAY7_9PEZI</name>
<proteinExistence type="predicted"/>
<sequence length="368" mass="41094">MSDHPSDRPRRSSRRRDQELNNAIGTSENPHKDNDKPPFAASSREKDTKHVASGLSSGRKNRVNHQPHNATNDAPAEPRGREDTVEDDMAGDGKPKQVRRRKGTPTPSRRHAVAQPNDPTAAQRITRLPQRPKLQQPTAAQRHRRVSPIVPKCPGKIHRTRNERSQPGSVPDRARGRSASSAEVHRGRSPAPVGNEKPRHESRGRSLRRTQSTGDRNRSRTRSQSMKRGLVKLFSGENKRDESVSRVINRGASILLWEDEGRSASVQLRLDSIRAGSYRGEIIIYLRVSVVVTRGSIENIKNLFIDLQMRCPCCKERWRLARYSPRKRLGYDVTVDCKDTGADEYGAEAGGNGGGAEAKFTGKRTKGK</sequence>
<dbReference type="Proteomes" id="UP001600888">
    <property type="component" value="Unassembled WGS sequence"/>
</dbReference>
<feature type="region of interest" description="Disordered" evidence="1">
    <location>
        <begin position="344"/>
        <end position="368"/>
    </location>
</feature>
<evidence type="ECO:0000313" key="2">
    <source>
        <dbReference type="EMBL" id="KAL2279572.1"/>
    </source>
</evidence>
<organism evidence="2 3">
    <name type="scientific">Diaporthe vaccinii</name>
    <dbReference type="NCBI Taxonomy" id="105482"/>
    <lineage>
        <taxon>Eukaryota</taxon>
        <taxon>Fungi</taxon>
        <taxon>Dikarya</taxon>
        <taxon>Ascomycota</taxon>
        <taxon>Pezizomycotina</taxon>
        <taxon>Sordariomycetes</taxon>
        <taxon>Sordariomycetidae</taxon>
        <taxon>Diaporthales</taxon>
        <taxon>Diaporthaceae</taxon>
        <taxon>Diaporthe</taxon>
        <taxon>Diaporthe eres species complex</taxon>
    </lineage>
</organism>
<reference evidence="2 3" key="1">
    <citation type="submission" date="2024-03" db="EMBL/GenBank/DDBJ databases">
        <title>A high-quality draft genome sequence of Diaporthe vaccinii, a causative agent of upright dieback and viscid rot disease in cranberry plants.</title>
        <authorList>
            <person name="Sarrasin M."/>
            <person name="Lang B.F."/>
            <person name="Burger G."/>
        </authorList>
    </citation>
    <scope>NUCLEOTIDE SEQUENCE [LARGE SCALE GENOMIC DNA]</scope>
    <source>
        <strain evidence="2 3">IS7</strain>
    </source>
</reference>
<feature type="compositionally biased region" description="Basic residues" evidence="1">
    <location>
        <begin position="96"/>
        <end position="112"/>
    </location>
</feature>
<feature type="compositionally biased region" description="Basic and acidic residues" evidence="1">
    <location>
        <begin position="1"/>
        <end position="19"/>
    </location>
</feature>
<evidence type="ECO:0000313" key="3">
    <source>
        <dbReference type="Proteomes" id="UP001600888"/>
    </source>
</evidence>
<dbReference type="EMBL" id="JBAWTH010000074">
    <property type="protein sequence ID" value="KAL2279572.1"/>
    <property type="molecule type" value="Genomic_DNA"/>
</dbReference>
<accession>A0ABR4EAY7</accession>
<evidence type="ECO:0000256" key="1">
    <source>
        <dbReference type="SAM" id="MobiDB-lite"/>
    </source>
</evidence>
<comment type="caution">
    <text evidence="2">The sequence shown here is derived from an EMBL/GenBank/DDBJ whole genome shotgun (WGS) entry which is preliminary data.</text>
</comment>